<name>T1G0A0_HELRO</name>
<evidence type="ECO:0000256" key="2">
    <source>
        <dbReference type="ARBA" id="ARBA00022801"/>
    </source>
</evidence>
<keyword evidence="1" id="KW-0547">Nucleotide-binding</keyword>
<dbReference type="AlphaFoldDB" id="T1G0A0"/>
<dbReference type="KEGG" id="hro:HELRODRAFT_70657"/>
<dbReference type="FunCoup" id="T1G0A0">
    <property type="interactions" value="616"/>
</dbReference>
<gene>
    <name evidence="5" type="primary">20214498</name>
    <name evidence="4" type="ORF">HELRODRAFT_70657</name>
</gene>
<dbReference type="eggNOG" id="ENOG502QVJ8">
    <property type="taxonomic scope" value="Eukaryota"/>
</dbReference>
<sequence>GSGKTTLITKLVQILKEKGFRPQGFYTEERRVNRERVGFDVVTLDGLKRGSLASVCSVRNTIKNKPMIGKYTVDIDEFENIALPTLQFSSDVKDGSKSLLVVDEIGKMELFSKKFESAVRELFSGKNVVCAVLATIPTAKQRPLAIVEEIRNDKTVKVFQVVTKANRDFIVDEICESIESCLK</sequence>
<dbReference type="Pfam" id="PF03266">
    <property type="entry name" value="NTPase_1"/>
    <property type="match status" value="1"/>
</dbReference>
<dbReference type="OMA" id="VTAVQNC"/>
<proteinExistence type="predicted"/>
<evidence type="ECO:0000256" key="1">
    <source>
        <dbReference type="ARBA" id="ARBA00022741"/>
    </source>
</evidence>
<dbReference type="InterPro" id="IPR004948">
    <property type="entry name" value="Nuc-triphosphatase_THEP1"/>
</dbReference>
<evidence type="ECO:0000313" key="6">
    <source>
        <dbReference type="Proteomes" id="UP000015101"/>
    </source>
</evidence>
<dbReference type="InterPro" id="IPR027417">
    <property type="entry name" value="P-loop_NTPase"/>
</dbReference>
<dbReference type="PANTHER" id="PTHR43146:SF1">
    <property type="entry name" value="CANCER-RELATED NUCLEOSIDE-TRIPHOSPHATASE"/>
    <property type="match status" value="1"/>
</dbReference>
<dbReference type="RefSeq" id="XP_009031147.1">
    <property type="nucleotide sequence ID" value="XM_009032899.1"/>
</dbReference>
<evidence type="ECO:0000313" key="4">
    <source>
        <dbReference type="EMBL" id="ESN90513.1"/>
    </source>
</evidence>
<keyword evidence="3" id="KW-0067">ATP-binding</keyword>
<reference evidence="6" key="1">
    <citation type="submission" date="2012-12" db="EMBL/GenBank/DDBJ databases">
        <authorList>
            <person name="Hellsten U."/>
            <person name="Grimwood J."/>
            <person name="Chapman J.A."/>
            <person name="Shapiro H."/>
            <person name="Aerts A."/>
            <person name="Otillar R.P."/>
            <person name="Terry A.Y."/>
            <person name="Boore J.L."/>
            <person name="Simakov O."/>
            <person name="Marletaz F."/>
            <person name="Cho S.-J."/>
            <person name="Edsinger-Gonzales E."/>
            <person name="Havlak P."/>
            <person name="Kuo D.-H."/>
            <person name="Larsson T."/>
            <person name="Lv J."/>
            <person name="Arendt D."/>
            <person name="Savage R."/>
            <person name="Osoegawa K."/>
            <person name="de Jong P."/>
            <person name="Lindberg D.R."/>
            <person name="Seaver E.C."/>
            <person name="Weisblat D.A."/>
            <person name="Putnam N.H."/>
            <person name="Grigoriev I.V."/>
            <person name="Rokhsar D.S."/>
        </authorList>
    </citation>
    <scope>NUCLEOTIDE SEQUENCE</scope>
</reference>
<reference evidence="4 6" key="2">
    <citation type="journal article" date="2013" name="Nature">
        <title>Insights into bilaterian evolution from three spiralian genomes.</title>
        <authorList>
            <person name="Simakov O."/>
            <person name="Marletaz F."/>
            <person name="Cho S.J."/>
            <person name="Edsinger-Gonzales E."/>
            <person name="Havlak P."/>
            <person name="Hellsten U."/>
            <person name="Kuo D.H."/>
            <person name="Larsson T."/>
            <person name="Lv J."/>
            <person name="Arendt D."/>
            <person name="Savage R."/>
            <person name="Osoegawa K."/>
            <person name="de Jong P."/>
            <person name="Grimwood J."/>
            <person name="Chapman J.A."/>
            <person name="Shapiro H."/>
            <person name="Aerts A."/>
            <person name="Otillar R.P."/>
            <person name="Terry A.Y."/>
            <person name="Boore J.L."/>
            <person name="Grigoriev I.V."/>
            <person name="Lindberg D.R."/>
            <person name="Seaver E.C."/>
            <person name="Weisblat D.A."/>
            <person name="Putnam N.H."/>
            <person name="Rokhsar D.S."/>
        </authorList>
    </citation>
    <scope>NUCLEOTIDE SEQUENCE</scope>
</reference>
<protein>
    <recommendedName>
        <fullName evidence="7">AAA+ ATPase domain-containing protein</fullName>
    </recommendedName>
</protein>
<dbReference type="OrthoDB" id="446244at2759"/>
<evidence type="ECO:0000313" key="5">
    <source>
        <dbReference type="EnsemblMetazoa" id="HelroP70657"/>
    </source>
</evidence>
<dbReference type="EMBL" id="AMQM01002270">
    <property type="status" value="NOT_ANNOTATED_CDS"/>
    <property type="molecule type" value="Genomic_DNA"/>
</dbReference>
<reference evidence="5" key="3">
    <citation type="submission" date="2015-06" db="UniProtKB">
        <authorList>
            <consortium name="EnsemblMetazoa"/>
        </authorList>
    </citation>
    <scope>IDENTIFICATION</scope>
</reference>
<dbReference type="InParanoid" id="T1G0A0"/>
<organism evidence="5 6">
    <name type="scientific">Helobdella robusta</name>
    <name type="common">Californian leech</name>
    <dbReference type="NCBI Taxonomy" id="6412"/>
    <lineage>
        <taxon>Eukaryota</taxon>
        <taxon>Metazoa</taxon>
        <taxon>Spiralia</taxon>
        <taxon>Lophotrochozoa</taxon>
        <taxon>Annelida</taxon>
        <taxon>Clitellata</taxon>
        <taxon>Hirudinea</taxon>
        <taxon>Rhynchobdellida</taxon>
        <taxon>Glossiphoniidae</taxon>
        <taxon>Helobdella</taxon>
    </lineage>
</organism>
<dbReference type="STRING" id="6412.T1G0A0"/>
<dbReference type="HOGENOM" id="CLU_103145_1_0_1"/>
<dbReference type="GO" id="GO:0017111">
    <property type="term" value="F:ribonucleoside triphosphate phosphatase activity"/>
    <property type="evidence" value="ECO:0007669"/>
    <property type="project" value="InterPro"/>
</dbReference>
<dbReference type="GeneID" id="20214498"/>
<dbReference type="GO" id="GO:0005524">
    <property type="term" value="F:ATP binding"/>
    <property type="evidence" value="ECO:0007669"/>
    <property type="project" value="UniProtKB-KW"/>
</dbReference>
<dbReference type="Proteomes" id="UP000015101">
    <property type="component" value="Unassembled WGS sequence"/>
</dbReference>
<dbReference type="SUPFAM" id="SSF52540">
    <property type="entry name" value="P-loop containing nucleoside triphosphate hydrolases"/>
    <property type="match status" value="1"/>
</dbReference>
<keyword evidence="2" id="KW-0378">Hydrolase</keyword>
<dbReference type="PANTHER" id="PTHR43146">
    <property type="entry name" value="CANCER-RELATED NUCLEOSIDE-TRIPHOSPHATASE"/>
    <property type="match status" value="1"/>
</dbReference>
<evidence type="ECO:0008006" key="7">
    <source>
        <dbReference type="Google" id="ProtNLM"/>
    </source>
</evidence>
<evidence type="ECO:0000256" key="3">
    <source>
        <dbReference type="ARBA" id="ARBA00022840"/>
    </source>
</evidence>
<dbReference type="EMBL" id="KB097753">
    <property type="protein sequence ID" value="ESN90513.1"/>
    <property type="molecule type" value="Genomic_DNA"/>
</dbReference>
<dbReference type="EnsemblMetazoa" id="HelroT70657">
    <property type="protein sequence ID" value="HelroP70657"/>
    <property type="gene ID" value="HelroG70657"/>
</dbReference>
<keyword evidence="6" id="KW-1185">Reference proteome</keyword>
<dbReference type="Gene3D" id="3.40.50.300">
    <property type="entry name" value="P-loop containing nucleotide triphosphate hydrolases"/>
    <property type="match status" value="1"/>
</dbReference>
<dbReference type="CTD" id="20214498"/>
<accession>T1G0A0</accession>